<name>A0ABW0W8P4_9BACL</name>
<sequence length="114" mass="13079">MTVTGAHVRRAIDRDGIRCCEVEVRTDQLEAPELLAFFGTSQDNDYDLVAIVKNDASSEIDWYDNSMHSAYSDISMELFETTTMKTNWGERELFKEQVLSYPGVRAELHRLLDV</sequence>
<evidence type="ECO:0000313" key="1">
    <source>
        <dbReference type="EMBL" id="MFC5652705.1"/>
    </source>
</evidence>
<evidence type="ECO:0000313" key="2">
    <source>
        <dbReference type="Proteomes" id="UP001596047"/>
    </source>
</evidence>
<reference evidence="2" key="1">
    <citation type="journal article" date="2019" name="Int. J. Syst. Evol. Microbiol.">
        <title>The Global Catalogue of Microorganisms (GCM) 10K type strain sequencing project: providing services to taxonomists for standard genome sequencing and annotation.</title>
        <authorList>
            <consortium name="The Broad Institute Genomics Platform"/>
            <consortium name="The Broad Institute Genome Sequencing Center for Infectious Disease"/>
            <person name="Wu L."/>
            <person name="Ma J."/>
        </authorList>
    </citation>
    <scope>NUCLEOTIDE SEQUENCE [LARGE SCALE GENOMIC DNA]</scope>
    <source>
        <strain evidence="2">CGMCC 1.3240</strain>
    </source>
</reference>
<keyword evidence="2" id="KW-1185">Reference proteome</keyword>
<dbReference type="RefSeq" id="WP_379191354.1">
    <property type="nucleotide sequence ID" value="NZ_JBHSOW010000104.1"/>
</dbReference>
<proteinExistence type="predicted"/>
<accession>A0ABW0W8P4</accession>
<organism evidence="1 2">
    <name type="scientific">Paenibacillus solisilvae</name>
    <dbReference type="NCBI Taxonomy" id="2486751"/>
    <lineage>
        <taxon>Bacteria</taxon>
        <taxon>Bacillati</taxon>
        <taxon>Bacillota</taxon>
        <taxon>Bacilli</taxon>
        <taxon>Bacillales</taxon>
        <taxon>Paenibacillaceae</taxon>
        <taxon>Paenibacillus</taxon>
    </lineage>
</organism>
<dbReference type="Proteomes" id="UP001596047">
    <property type="component" value="Unassembled WGS sequence"/>
</dbReference>
<dbReference type="EMBL" id="JBHSOW010000104">
    <property type="protein sequence ID" value="MFC5652705.1"/>
    <property type="molecule type" value="Genomic_DNA"/>
</dbReference>
<gene>
    <name evidence="1" type="ORF">ACFPYJ_27020</name>
</gene>
<comment type="caution">
    <text evidence="1">The sequence shown here is derived from an EMBL/GenBank/DDBJ whole genome shotgun (WGS) entry which is preliminary data.</text>
</comment>
<protein>
    <submittedName>
        <fullName evidence="1">Uncharacterized protein</fullName>
    </submittedName>
</protein>